<gene>
    <name evidence="7" type="ORF">OESDEN_00381</name>
</gene>
<dbReference type="AlphaFoldDB" id="A0A0B1TW15"/>
<evidence type="ECO:0000313" key="8">
    <source>
        <dbReference type="Proteomes" id="UP000053660"/>
    </source>
</evidence>
<dbReference type="Pfam" id="PF00082">
    <property type="entry name" value="Peptidase_S8"/>
    <property type="match status" value="1"/>
</dbReference>
<dbReference type="InterPro" id="IPR050131">
    <property type="entry name" value="Peptidase_S8_subtilisin-like"/>
</dbReference>
<dbReference type="Gene3D" id="2.20.25.690">
    <property type="match status" value="1"/>
</dbReference>
<dbReference type="Proteomes" id="UP000053660">
    <property type="component" value="Unassembled WGS sequence"/>
</dbReference>
<comment type="similarity">
    <text evidence="1 5">Belongs to the peptidase S8 family.</text>
</comment>
<keyword evidence="2 5" id="KW-0645">Protease</keyword>
<dbReference type="PROSITE" id="PS00138">
    <property type="entry name" value="SUBTILASE_SER"/>
    <property type="match status" value="1"/>
</dbReference>
<dbReference type="GO" id="GO:0006508">
    <property type="term" value="P:proteolysis"/>
    <property type="evidence" value="ECO:0007669"/>
    <property type="project" value="UniProtKB-KW"/>
</dbReference>
<keyword evidence="3 5" id="KW-0378">Hydrolase</keyword>
<dbReference type="PROSITE" id="PS51892">
    <property type="entry name" value="SUBTILASE"/>
    <property type="match status" value="1"/>
</dbReference>
<feature type="active site" description="Charge relay system" evidence="5">
    <location>
        <position position="47"/>
    </location>
</feature>
<evidence type="ECO:0000256" key="1">
    <source>
        <dbReference type="ARBA" id="ARBA00011073"/>
    </source>
</evidence>
<feature type="domain" description="Peptidase S8/S53" evidence="6">
    <location>
        <begin position="38"/>
        <end position="507"/>
    </location>
</feature>
<evidence type="ECO:0000256" key="2">
    <source>
        <dbReference type="ARBA" id="ARBA00022670"/>
    </source>
</evidence>
<evidence type="ECO:0000256" key="4">
    <source>
        <dbReference type="ARBA" id="ARBA00022825"/>
    </source>
</evidence>
<dbReference type="PANTHER" id="PTHR43806">
    <property type="entry name" value="PEPTIDASE S8"/>
    <property type="match status" value="1"/>
</dbReference>
<reference evidence="7 8" key="1">
    <citation type="submission" date="2014-03" db="EMBL/GenBank/DDBJ databases">
        <title>Draft genome of the hookworm Oesophagostomum dentatum.</title>
        <authorList>
            <person name="Mitreva M."/>
        </authorList>
    </citation>
    <scope>NUCLEOTIDE SEQUENCE [LARGE SCALE GENOMIC DNA]</scope>
    <source>
        <strain evidence="7 8">OD-Hann</strain>
    </source>
</reference>
<dbReference type="OrthoDB" id="10256524at2759"/>
<dbReference type="GO" id="GO:0005829">
    <property type="term" value="C:cytosol"/>
    <property type="evidence" value="ECO:0007669"/>
    <property type="project" value="TreeGrafter"/>
</dbReference>
<dbReference type="InterPro" id="IPR036852">
    <property type="entry name" value="Peptidase_S8/S53_dom_sf"/>
</dbReference>
<dbReference type="InterPro" id="IPR023828">
    <property type="entry name" value="Peptidase_S8_Ser-AS"/>
</dbReference>
<dbReference type="PANTHER" id="PTHR43806:SF14">
    <property type="entry name" value="TRIPEPTIDYL-PEPTIDASE 2"/>
    <property type="match status" value="1"/>
</dbReference>
<evidence type="ECO:0000259" key="6">
    <source>
        <dbReference type="Pfam" id="PF00082"/>
    </source>
</evidence>
<keyword evidence="8" id="KW-1185">Reference proteome</keyword>
<dbReference type="Gene3D" id="6.10.250.3080">
    <property type="match status" value="1"/>
</dbReference>
<feature type="active site" description="Charge relay system" evidence="5">
    <location>
        <position position="269"/>
    </location>
</feature>
<dbReference type="EMBL" id="KN549212">
    <property type="protein sequence ID" value="KHJ99610.1"/>
    <property type="molecule type" value="Genomic_DNA"/>
</dbReference>
<name>A0A0B1TW15_OESDE</name>
<evidence type="ECO:0000256" key="3">
    <source>
        <dbReference type="ARBA" id="ARBA00022801"/>
    </source>
</evidence>
<feature type="active site" description="Charge relay system" evidence="5">
    <location>
        <position position="454"/>
    </location>
</feature>
<proteinExistence type="inferred from homology"/>
<organism evidence="7 8">
    <name type="scientific">Oesophagostomum dentatum</name>
    <name type="common">Nodular worm</name>
    <dbReference type="NCBI Taxonomy" id="61180"/>
    <lineage>
        <taxon>Eukaryota</taxon>
        <taxon>Metazoa</taxon>
        <taxon>Ecdysozoa</taxon>
        <taxon>Nematoda</taxon>
        <taxon>Chromadorea</taxon>
        <taxon>Rhabditida</taxon>
        <taxon>Rhabditina</taxon>
        <taxon>Rhabditomorpha</taxon>
        <taxon>Strongyloidea</taxon>
        <taxon>Strongylidae</taxon>
        <taxon>Oesophagostomum</taxon>
    </lineage>
</organism>
<evidence type="ECO:0000313" key="7">
    <source>
        <dbReference type="EMBL" id="KHJ99610.1"/>
    </source>
</evidence>
<dbReference type="InterPro" id="IPR015500">
    <property type="entry name" value="Peptidase_S8_subtilisin-rel"/>
</dbReference>
<dbReference type="GO" id="GO:0008240">
    <property type="term" value="F:tripeptidyl-peptidase activity"/>
    <property type="evidence" value="ECO:0007669"/>
    <property type="project" value="TreeGrafter"/>
</dbReference>
<dbReference type="InterPro" id="IPR000209">
    <property type="entry name" value="Peptidase_S8/S53_dom"/>
</dbReference>
<accession>A0A0B1TW15</accession>
<keyword evidence="4 5" id="KW-0720">Serine protease</keyword>
<sequence length="517" mass="56292">MERDDKENGPIVDFPVETYIDKSECQQPEFIKKYKADGRGTIIAILDTGVDPSLKSLNETSVGHRKILDLIDCSGAGDVDTSTVKKASQERELIGLTGRTLKIPEGWQNPTNKWHIGIKPIYELYPKSLRKIVKDEWQKLTWDSAHQLAKSDALRLLQKHEESVGGFSDDVKDKHERENLASKLEFLKSMDKLEDKGPVADCIVWNNGEIWQACIDTSFRGRLKLCKALGDFRYTSNYAKISDRDEASYSVRIENAGNRLEICLASGAHGSHVACIAAAYEESRPNTSGLAPGAQIISMMIGDNRIDSMETGTAIIRALNICADIGVDVVNMSFGEGSHFPASGRIIEEIQRLVYQHNVVFVSSAGNSGPALSTVGSPGGTTPGVIGVGAHISAKQAEPLYGVHDDVMDYSYPWSARGPCTDGSLGVSLCAVGAAFAEVPRYCRKSRQVMNGTSMSSPNVAGAVACLLSKLRADNIEWSAFLVRLALENTAKKEFCEARDLFATGNGVIQVVLLVFL</sequence>
<protein>
    <submittedName>
        <fullName evidence="7">Peptidase, S8/S53 family</fullName>
    </submittedName>
</protein>
<dbReference type="PRINTS" id="PR00723">
    <property type="entry name" value="SUBTILISIN"/>
</dbReference>
<dbReference type="GO" id="GO:0004252">
    <property type="term" value="F:serine-type endopeptidase activity"/>
    <property type="evidence" value="ECO:0007669"/>
    <property type="project" value="UniProtKB-UniRule"/>
</dbReference>
<evidence type="ECO:0000256" key="5">
    <source>
        <dbReference type="PROSITE-ProRule" id="PRU01240"/>
    </source>
</evidence>
<dbReference type="Gene3D" id="3.40.50.200">
    <property type="entry name" value="Peptidase S8/S53 domain"/>
    <property type="match status" value="1"/>
</dbReference>
<dbReference type="SUPFAM" id="SSF52743">
    <property type="entry name" value="Subtilisin-like"/>
    <property type="match status" value="1"/>
</dbReference>